<keyword evidence="5 6" id="KW-0472">Membrane</keyword>
<protein>
    <recommendedName>
        <fullName evidence="6">Transmembrane channel-like protein</fullName>
    </recommendedName>
</protein>
<keyword evidence="10" id="KW-1185">Reference proteome</keyword>
<evidence type="ECO:0000256" key="3">
    <source>
        <dbReference type="ARBA" id="ARBA00022692"/>
    </source>
</evidence>
<evidence type="ECO:0000313" key="10">
    <source>
        <dbReference type="Proteomes" id="UP000242638"/>
    </source>
</evidence>
<keyword evidence="4 6" id="KW-1133">Transmembrane helix</keyword>
<feature type="transmembrane region" description="Helical" evidence="6">
    <location>
        <begin position="559"/>
        <end position="581"/>
    </location>
</feature>
<dbReference type="KEGG" id="pret:103468850"/>
<feature type="transmembrane region" description="Helical" evidence="6">
    <location>
        <begin position="306"/>
        <end position="328"/>
    </location>
</feature>
<dbReference type="OrthoDB" id="1936208at2759"/>
<dbReference type="PANTHER" id="PTHR23302:SF4">
    <property type="entry name" value="TRANSMEMBRANE CHANNEL-LIKE PROTEIN 6"/>
    <property type="match status" value="1"/>
</dbReference>
<evidence type="ECO:0000256" key="6">
    <source>
        <dbReference type="RuleBase" id="RU310713"/>
    </source>
</evidence>
<accession>A0A3P9N156</accession>
<evidence type="ECO:0000256" key="7">
    <source>
        <dbReference type="SAM" id="MobiDB-lite"/>
    </source>
</evidence>
<feature type="region of interest" description="Disordered" evidence="7">
    <location>
        <begin position="55"/>
        <end position="76"/>
    </location>
</feature>
<proteinExistence type="inferred from homology"/>
<dbReference type="Ensembl" id="ENSPRET00000003370.1">
    <property type="protein sequence ID" value="ENSPREP00000003316.1"/>
    <property type="gene ID" value="ENSPREG00000002400.1"/>
</dbReference>
<dbReference type="OMA" id="WCAETNK"/>
<dbReference type="InterPro" id="IPR038900">
    <property type="entry name" value="TMC"/>
</dbReference>
<name>A0A3P9N156_POERE</name>
<evidence type="ECO:0000256" key="1">
    <source>
        <dbReference type="ARBA" id="ARBA00004141"/>
    </source>
</evidence>
<comment type="similarity">
    <text evidence="2 6">Belongs to the TMC family.</text>
</comment>
<feature type="transmembrane region" description="Helical" evidence="6">
    <location>
        <begin position="514"/>
        <end position="538"/>
    </location>
</feature>
<reference evidence="9" key="3">
    <citation type="submission" date="2025-09" db="UniProtKB">
        <authorList>
            <consortium name="Ensembl"/>
        </authorList>
    </citation>
    <scope>IDENTIFICATION</scope>
    <source>
        <strain evidence="9">Guanapo</strain>
    </source>
</reference>
<organism evidence="9 10">
    <name type="scientific">Poecilia reticulata</name>
    <name type="common">Guppy</name>
    <name type="synonym">Acanthophacelus reticulatus</name>
    <dbReference type="NCBI Taxonomy" id="8081"/>
    <lineage>
        <taxon>Eukaryota</taxon>
        <taxon>Metazoa</taxon>
        <taxon>Chordata</taxon>
        <taxon>Craniata</taxon>
        <taxon>Vertebrata</taxon>
        <taxon>Euteleostomi</taxon>
        <taxon>Actinopterygii</taxon>
        <taxon>Neopterygii</taxon>
        <taxon>Teleostei</taxon>
        <taxon>Neoteleostei</taxon>
        <taxon>Acanthomorphata</taxon>
        <taxon>Ovalentaria</taxon>
        <taxon>Atherinomorphae</taxon>
        <taxon>Cyprinodontiformes</taxon>
        <taxon>Poeciliidae</taxon>
        <taxon>Poeciliinae</taxon>
        <taxon>Poecilia</taxon>
    </lineage>
</organism>
<feature type="compositionally biased region" description="Low complexity" evidence="7">
    <location>
        <begin position="55"/>
        <end position="73"/>
    </location>
</feature>
<sequence>MANGGNFSVNICEEDHDYENLGESGPSRDSFQVFKEPACNVRGNPEDIQMEMFTKNSDTSDSESTSSSKESSNVYRVRSLQRNNWSAATRRVLSSMPSRKTGLHSSAGMAVRARQTCALPKHQTSSCDSLHIPRATQADITSPEFEEISTEDEGNNLADSGLWCAETNKQQLVSDLRGVSEGEGMRKLRAMPLSLADKMEIRKHSFSPLAKNSVINRNVPCHNLPCMYLSRMWRHCRYTPRFSTSLKLWHSSMKKLSGRYGTGVLSYFTFLRTLLFINLLFFIITFLFLVLPQAIHPPPDSHRVSFSWIGLLTGIGYLSQSLMFYGYYSNITIKTTSITSVVPYCIPTAYVFTITMSFFIICIILVYSMSKSFGKSFQVFKSDGNLSENVFCSWDFKVTKKPSIRLQSEKISTRLKEQLSELTSGEEERTLVQLFRNFLVHVAAWFICLASIFFSALGIYLLSKKAISKMHQNLDLLFMAAVVSGFNLLLPGIFNFCAWMEKHNSPSTRIYVSIFRNLLLKICIIGVLCYHWLGKIAVEQDPQVSKCWENFVGQELYRLLLMDFIFTVLYTFLGEFVWRIFSQKILRKNRKPVFDIARNVLELVYGQTLTWLGVLFAPLLPAVQIVKLFVLFYMKKNSLMLNCQASKKPWRATHMTTVFITLLFFPSFLGAAVFVAYTVWIIKPPSECGPFRNLTNMLESVKLWAERMKDYHQILSWLIRAYNAFTDNPLFLFLPSGVFLLVIYFRIQVVDGQRRIIRRLEKQIDDEGKDKKFLITQLQYLYEENNPNSSHRHRGR</sequence>
<reference evidence="10" key="1">
    <citation type="submission" date="2013-11" db="EMBL/GenBank/DDBJ databases">
        <title>The genomic landscape of the Guanapo guppy.</title>
        <authorList>
            <person name="Kuenstner A."/>
            <person name="Dreyer C."/>
        </authorList>
    </citation>
    <scope>NUCLEOTIDE SEQUENCE</scope>
    <source>
        <strain evidence="10">Guanapo</strain>
    </source>
</reference>
<dbReference type="AlphaFoldDB" id="A0A3P9N156"/>
<evidence type="ECO:0000256" key="4">
    <source>
        <dbReference type="ARBA" id="ARBA00022989"/>
    </source>
</evidence>
<dbReference type="CTD" id="100149241"/>
<feature type="transmembrane region" description="Helical" evidence="6">
    <location>
        <begin position="438"/>
        <end position="462"/>
    </location>
</feature>
<dbReference type="RefSeq" id="XP_008414440.1">
    <property type="nucleotide sequence ID" value="XM_008416218.2"/>
</dbReference>
<dbReference type="GO" id="GO:0005886">
    <property type="term" value="C:plasma membrane"/>
    <property type="evidence" value="ECO:0007669"/>
    <property type="project" value="InterPro"/>
</dbReference>
<evidence type="ECO:0000259" key="8">
    <source>
        <dbReference type="Pfam" id="PF07810"/>
    </source>
</evidence>
<evidence type="ECO:0000256" key="5">
    <source>
        <dbReference type="ARBA" id="ARBA00023136"/>
    </source>
</evidence>
<reference evidence="9" key="2">
    <citation type="submission" date="2025-08" db="UniProtKB">
        <authorList>
            <consortium name="Ensembl"/>
        </authorList>
    </citation>
    <scope>IDENTIFICATION</scope>
    <source>
        <strain evidence="9">Guanapo</strain>
    </source>
</reference>
<dbReference type="PANTHER" id="PTHR23302">
    <property type="entry name" value="TRANSMEMBRANE CHANNEL-RELATED"/>
    <property type="match status" value="1"/>
</dbReference>
<comment type="subcellular location">
    <subcellularLocation>
        <location evidence="1 6">Membrane</location>
        <topology evidence="1 6">Multi-pass membrane protein</topology>
    </subcellularLocation>
</comment>
<feature type="transmembrane region" description="Helical" evidence="6">
    <location>
        <begin position="730"/>
        <end position="749"/>
    </location>
</feature>
<dbReference type="GO" id="GO:0008381">
    <property type="term" value="F:mechanosensitive monoatomic ion channel activity"/>
    <property type="evidence" value="ECO:0007669"/>
    <property type="project" value="TreeGrafter"/>
</dbReference>
<feature type="transmembrane region" description="Helical" evidence="6">
    <location>
        <begin position="349"/>
        <end position="369"/>
    </location>
</feature>
<feature type="domain" description="TMC" evidence="8">
    <location>
        <begin position="547"/>
        <end position="652"/>
    </location>
</feature>
<evidence type="ECO:0000256" key="2">
    <source>
        <dbReference type="ARBA" id="ARBA00006510"/>
    </source>
</evidence>
<dbReference type="GeneTree" id="ENSGT01050000244894"/>
<dbReference type="Pfam" id="PF07810">
    <property type="entry name" value="TMC"/>
    <property type="match status" value="1"/>
</dbReference>
<evidence type="ECO:0000313" key="9">
    <source>
        <dbReference type="Ensembl" id="ENSPREP00000003316.1"/>
    </source>
</evidence>
<dbReference type="STRING" id="8081.ENSPREP00000003316"/>
<dbReference type="Proteomes" id="UP000242638">
    <property type="component" value="Unassembled WGS sequence"/>
</dbReference>
<dbReference type="GeneID" id="103468850"/>
<keyword evidence="3 6" id="KW-0812">Transmembrane</keyword>
<dbReference type="InterPro" id="IPR012496">
    <property type="entry name" value="TMC_dom"/>
</dbReference>
<feature type="transmembrane region" description="Helical" evidence="6">
    <location>
        <begin position="474"/>
        <end position="494"/>
    </location>
</feature>
<feature type="transmembrane region" description="Helical" evidence="6">
    <location>
        <begin position="655"/>
        <end position="682"/>
    </location>
</feature>
<feature type="transmembrane region" description="Helical" evidence="6">
    <location>
        <begin position="264"/>
        <end position="291"/>
    </location>
</feature>